<keyword evidence="9" id="KW-0256">Endoplasmic reticulum</keyword>
<feature type="region of interest" description="Disordered" evidence="14">
    <location>
        <begin position="396"/>
        <end position="415"/>
    </location>
</feature>
<dbReference type="AlphaFoldDB" id="M5C3T9"/>
<comment type="function">
    <text evidence="12">Component of the coat protein complex II (COPII) which promotes the formation of transport vesicles from the endoplasmic reticulum (ER). The coat has two main functions, the physical deformation of the endoplasmic reticulum membrane into vesicles and the selection of cargo molecules.</text>
</comment>
<feature type="compositionally biased region" description="Basic and acidic residues" evidence="14">
    <location>
        <begin position="300"/>
        <end position="326"/>
    </location>
</feature>
<evidence type="ECO:0000256" key="4">
    <source>
        <dbReference type="ARBA" id="ARBA00013507"/>
    </source>
</evidence>
<evidence type="ECO:0000256" key="6">
    <source>
        <dbReference type="ARBA" id="ARBA00022448"/>
    </source>
</evidence>
<dbReference type="GO" id="GO:0030127">
    <property type="term" value="C:COPII vesicle coat"/>
    <property type="evidence" value="ECO:0007669"/>
    <property type="project" value="TreeGrafter"/>
</dbReference>
<keyword evidence="7 13" id="KW-0853">WD repeat</keyword>
<dbReference type="Proteomes" id="UP000059188">
    <property type="component" value="Unassembled WGS sequence"/>
</dbReference>
<evidence type="ECO:0000256" key="12">
    <source>
        <dbReference type="ARBA" id="ARBA00025471"/>
    </source>
</evidence>
<accession>M5C3T9</accession>
<keyword evidence="10" id="KW-0931">ER-Golgi transport</keyword>
<evidence type="ECO:0000256" key="5">
    <source>
        <dbReference type="ARBA" id="ARBA00021236"/>
    </source>
</evidence>
<evidence type="ECO:0000256" key="10">
    <source>
        <dbReference type="ARBA" id="ARBA00022892"/>
    </source>
</evidence>
<evidence type="ECO:0000256" key="13">
    <source>
        <dbReference type="PROSITE-ProRule" id="PRU00221"/>
    </source>
</evidence>
<keyword evidence="8" id="KW-0677">Repeat</keyword>
<reference evidence="16 18" key="3">
    <citation type="submission" date="2014-11" db="EMBL/GenBank/DDBJ databases">
        <authorList>
            <person name="Wibberg Daniel"/>
        </authorList>
    </citation>
    <scope>NUCLEOTIDE SEQUENCE [LARGE SCALE GENOMIC DNA]</scope>
    <source>
        <strain evidence="16">Rhizoctonia solani AG1-IB 7/3/14</strain>
    </source>
</reference>
<organism evidence="15 17">
    <name type="scientific">Thanatephorus cucumeris (strain AG1-IB / isolate 7/3/14)</name>
    <name type="common">Lettuce bottom rot fungus</name>
    <name type="synonym">Rhizoctonia solani</name>
    <dbReference type="NCBI Taxonomy" id="1108050"/>
    <lineage>
        <taxon>Eukaryota</taxon>
        <taxon>Fungi</taxon>
        <taxon>Dikarya</taxon>
        <taxon>Basidiomycota</taxon>
        <taxon>Agaricomycotina</taxon>
        <taxon>Agaricomycetes</taxon>
        <taxon>Cantharellales</taxon>
        <taxon>Ceratobasidiaceae</taxon>
        <taxon>Rhizoctonia</taxon>
        <taxon>Rhizoctonia solani AG-1</taxon>
    </lineage>
</organism>
<dbReference type="InterPro" id="IPR040251">
    <property type="entry name" value="SEC31-like"/>
</dbReference>
<protein>
    <recommendedName>
        <fullName evidence="5">Protein transport protein SEC31</fullName>
    </recommendedName>
    <alternativeName>
        <fullName evidence="4">Protein transport protein sec31</fullName>
    </alternativeName>
</protein>
<comment type="similarity">
    <text evidence="3">Belongs to the WD repeat SEC31 family.</text>
</comment>
<feature type="repeat" description="WD" evidence="13">
    <location>
        <begin position="123"/>
        <end position="165"/>
    </location>
</feature>
<name>M5C3T9_THACB</name>
<dbReference type="InterPro" id="IPR036322">
    <property type="entry name" value="WD40_repeat_dom_sf"/>
</dbReference>
<dbReference type="HOGENOM" id="CLU_499841_0_0_1"/>
<dbReference type="GO" id="GO:0090110">
    <property type="term" value="P:COPII-coated vesicle cargo loading"/>
    <property type="evidence" value="ECO:0007669"/>
    <property type="project" value="TreeGrafter"/>
</dbReference>
<comment type="subcellular location">
    <subcellularLocation>
        <location evidence="2">Cytoplasmic vesicle</location>
        <location evidence="2">COPII-coated vesicle membrane</location>
        <topology evidence="2">Peripheral membrane protein</topology>
        <orientation evidence="2">Cytoplasmic side</orientation>
    </subcellularLocation>
    <subcellularLocation>
        <location evidence="1">Endoplasmic reticulum</location>
    </subcellularLocation>
</comment>
<proteinExistence type="inferred from homology"/>
<dbReference type="PANTHER" id="PTHR13923">
    <property type="entry name" value="SEC31-RELATED PROTEIN"/>
    <property type="match status" value="1"/>
</dbReference>
<dbReference type="OrthoDB" id="542917at2759"/>
<reference evidence="15" key="1">
    <citation type="submission" date="2012-10" db="EMBL/GenBank/DDBJ databases">
        <authorList>
            <person name="Jelonek L."/>
        </authorList>
    </citation>
    <scope>NUCLEOTIDE SEQUENCE</scope>
    <source>
        <strain evidence="15">Isolate 7/3/14</strain>
    </source>
</reference>
<evidence type="ECO:0000313" key="16">
    <source>
        <dbReference type="EMBL" id="CEL63949.1"/>
    </source>
</evidence>
<keyword evidence="6" id="KW-0813">Transport</keyword>
<dbReference type="GO" id="GO:0007029">
    <property type="term" value="P:endoplasmic reticulum organization"/>
    <property type="evidence" value="ECO:0007669"/>
    <property type="project" value="TreeGrafter"/>
</dbReference>
<dbReference type="STRING" id="1108050.M5C3T9"/>
<evidence type="ECO:0000256" key="9">
    <source>
        <dbReference type="ARBA" id="ARBA00022824"/>
    </source>
</evidence>
<evidence type="ECO:0000256" key="11">
    <source>
        <dbReference type="ARBA" id="ARBA00022927"/>
    </source>
</evidence>
<evidence type="ECO:0000313" key="15">
    <source>
        <dbReference type="EMBL" id="CCO33700.1"/>
    </source>
</evidence>
<evidence type="ECO:0000313" key="17">
    <source>
        <dbReference type="Proteomes" id="UP000012065"/>
    </source>
</evidence>
<evidence type="ECO:0000313" key="18">
    <source>
        <dbReference type="Proteomes" id="UP000059188"/>
    </source>
</evidence>
<dbReference type="InterPro" id="IPR015943">
    <property type="entry name" value="WD40/YVTN_repeat-like_dom_sf"/>
</dbReference>
<dbReference type="Gene3D" id="2.130.10.10">
    <property type="entry name" value="YVTN repeat-like/Quinoprotein amine dehydrogenase"/>
    <property type="match status" value="1"/>
</dbReference>
<evidence type="ECO:0000256" key="1">
    <source>
        <dbReference type="ARBA" id="ARBA00004240"/>
    </source>
</evidence>
<dbReference type="Proteomes" id="UP000012065">
    <property type="component" value="Unassembled WGS sequence"/>
</dbReference>
<gene>
    <name evidence="15" type="ORF">BN14_07785</name>
    <name evidence="16" type="ORF">RSOLAG1IB_10932</name>
</gene>
<dbReference type="SMART" id="SM00320">
    <property type="entry name" value="WD40"/>
    <property type="match status" value="2"/>
</dbReference>
<evidence type="ECO:0000256" key="2">
    <source>
        <dbReference type="ARBA" id="ARBA00004299"/>
    </source>
</evidence>
<dbReference type="InterPro" id="IPR001680">
    <property type="entry name" value="WD40_rpt"/>
</dbReference>
<dbReference type="PANTHER" id="PTHR13923:SF11">
    <property type="entry name" value="SECRETORY 31, ISOFORM D"/>
    <property type="match status" value="1"/>
</dbReference>
<dbReference type="EMBL" id="LN679189">
    <property type="protein sequence ID" value="CEL63949.1"/>
    <property type="molecule type" value="Genomic_DNA"/>
</dbReference>
<dbReference type="EMBL" id="CAOJ01011932">
    <property type="protein sequence ID" value="CCO33700.1"/>
    <property type="molecule type" value="Genomic_DNA"/>
</dbReference>
<dbReference type="GO" id="GO:0005198">
    <property type="term" value="F:structural molecule activity"/>
    <property type="evidence" value="ECO:0007669"/>
    <property type="project" value="TreeGrafter"/>
</dbReference>
<dbReference type="PROSITE" id="PS50082">
    <property type="entry name" value="WD_REPEATS_2"/>
    <property type="match status" value="1"/>
</dbReference>
<reference evidence="15 17" key="2">
    <citation type="journal article" date="2013" name="J. Biotechnol.">
        <title>Establishment and interpretation of the genome sequence of the phytopathogenic fungus Rhizoctonia solani AG1-IB isolate 7/3/14.</title>
        <authorList>
            <person name="Wibberg D.W."/>
            <person name="Jelonek L.J."/>
            <person name="Rupp O.R."/>
            <person name="Hennig M.H."/>
            <person name="Eikmeyer F.E."/>
            <person name="Goesmann A.G."/>
            <person name="Hartmann A.H."/>
            <person name="Borriss R.B."/>
            <person name="Grosch R.G."/>
            <person name="Puehler A.P."/>
            <person name="Schlueter A.S."/>
        </authorList>
    </citation>
    <scope>NUCLEOTIDE SEQUENCE [LARGE SCALE GENOMIC DNA]</scope>
    <source>
        <strain evidence="17">AG1-IB / isolate 7/3/14</strain>
        <strain evidence="15">Isolate 7/3/14</strain>
    </source>
</reference>
<dbReference type="GO" id="GO:0015031">
    <property type="term" value="P:protein transport"/>
    <property type="evidence" value="ECO:0007669"/>
    <property type="project" value="UniProtKB-KW"/>
</dbReference>
<dbReference type="Gene3D" id="1.25.40.1030">
    <property type="match status" value="1"/>
</dbReference>
<sequence>MSDEIQSEDQDDHERHIRGMSFSSLSGYTVVWDLCGKQKVVALQYGGGGGPVGGPGPGSGAGGVRRGMSDVAWHPDNVSFHVPTLRRNLTPTPSGNAFNYYLGGRFSTGDYALRNAHATERILQGHERGVLSVSRCPQDSELLISCGKDNRTLVWNPSSGEILGQLPPSNNRPFLTSWNPRNTDIFATANYNGSIARHSIQSTAPTSTTTTAPKAPANPNHVFDPANFADMADAQNLGGSANLERAPKWLKPPVGARFGFGSVLAEVANTGAEDEKKYGKVQIKHVVGESEVVERAKELTKAEEEEGGKKTFVESRAGKETPKDGSEEIAVEAAEDTYSTLLALFDSDPKSALIKLDGYDPSPAALDEALAAVRAKTYQPVVSFAAEATHVPPTCRSEKGLRVPQPSTPKRNMTTRRAKARTYLVDTAGAATESSLFGDETVGAVPGPAVCKFFNTLLSDNNDLPTRPRAVLVPHLSFTGESSASAIIGSRAPSVAGNAPPTPSFPTKSFRIHPKKEDATSPLVTRALITGNLDTAVELYIQAGQ</sequence>
<dbReference type="SUPFAM" id="SSF50978">
    <property type="entry name" value="WD40 repeat-like"/>
    <property type="match status" value="1"/>
</dbReference>
<evidence type="ECO:0000256" key="7">
    <source>
        <dbReference type="ARBA" id="ARBA00022574"/>
    </source>
</evidence>
<dbReference type="GO" id="GO:0070971">
    <property type="term" value="C:endoplasmic reticulum exit site"/>
    <property type="evidence" value="ECO:0007669"/>
    <property type="project" value="TreeGrafter"/>
</dbReference>
<keyword evidence="18" id="KW-1185">Reference proteome</keyword>
<evidence type="ECO:0000256" key="14">
    <source>
        <dbReference type="SAM" id="MobiDB-lite"/>
    </source>
</evidence>
<evidence type="ECO:0000256" key="3">
    <source>
        <dbReference type="ARBA" id="ARBA00009358"/>
    </source>
</evidence>
<evidence type="ECO:0000256" key="8">
    <source>
        <dbReference type="ARBA" id="ARBA00022737"/>
    </source>
</evidence>
<keyword evidence="11" id="KW-0653">Protein transport</keyword>
<feature type="region of interest" description="Disordered" evidence="14">
    <location>
        <begin position="300"/>
        <end position="327"/>
    </location>
</feature>